<dbReference type="CDD" id="cd00093">
    <property type="entry name" value="HTH_XRE"/>
    <property type="match status" value="1"/>
</dbReference>
<dbReference type="Proteomes" id="UP000832041">
    <property type="component" value="Chromosome"/>
</dbReference>
<feature type="domain" description="HTH cro/C1-type" evidence="2">
    <location>
        <begin position="16"/>
        <end position="71"/>
    </location>
</feature>
<name>A0ABY4L314_THEAE</name>
<evidence type="ECO:0000256" key="1">
    <source>
        <dbReference type="ARBA" id="ARBA00023125"/>
    </source>
</evidence>
<organism evidence="3 4">
    <name type="scientific">Thermobifida alba</name>
    <name type="common">Thermomonospora alba</name>
    <dbReference type="NCBI Taxonomy" id="53522"/>
    <lineage>
        <taxon>Bacteria</taxon>
        <taxon>Bacillati</taxon>
        <taxon>Actinomycetota</taxon>
        <taxon>Actinomycetes</taxon>
        <taxon>Streptosporangiales</taxon>
        <taxon>Nocardiopsidaceae</taxon>
        <taxon>Thermobifida</taxon>
    </lineage>
</organism>
<protein>
    <submittedName>
        <fullName evidence="3">Helix-turn-helix domain-containing protein</fullName>
    </submittedName>
</protein>
<dbReference type="InterPro" id="IPR050807">
    <property type="entry name" value="TransReg_Diox_bact_type"/>
</dbReference>
<dbReference type="RefSeq" id="WP_248592702.1">
    <property type="nucleotide sequence ID" value="NZ_BAABEB010000012.1"/>
</dbReference>
<gene>
    <name evidence="3" type="ORF">FOF52_05250</name>
</gene>
<dbReference type="InterPro" id="IPR001387">
    <property type="entry name" value="Cro/C1-type_HTH"/>
</dbReference>
<evidence type="ECO:0000313" key="3">
    <source>
        <dbReference type="EMBL" id="UPT20447.1"/>
    </source>
</evidence>
<accession>A0ABY4L314</accession>
<dbReference type="SMART" id="SM00530">
    <property type="entry name" value="HTH_XRE"/>
    <property type="match status" value="1"/>
</dbReference>
<dbReference type="Pfam" id="PF13560">
    <property type="entry name" value="HTH_31"/>
    <property type="match status" value="1"/>
</dbReference>
<dbReference type="SUPFAM" id="SSF47413">
    <property type="entry name" value="lambda repressor-like DNA-binding domains"/>
    <property type="match status" value="1"/>
</dbReference>
<evidence type="ECO:0000259" key="2">
    <source>
        <dbReference type="PROSITE" id="PS50943"/>
    </source>
</evidence>
<reference evidence="3 4" key="1">
    <citation type="submission" date="2020-04" db="EMBL/GenBank/DDBJ databases">
        <title>Thermobifida alba genome sequencing and assembly.</title>
        <authorList>
            <person name="Luzics S."/>
            <person name="Horvath B."/>
            <person name="Nagy I."/>
            <person name="Toth A."/>
            <person name="Nagy I."/>
            <person name="Kukolya J."/>
        </authorList>
    </citation>
    <scope>NUCLEOTIDE SEQUENCE [LARGE SCALE GENOMIC DNA]</scope>
    <source>
        <strain evidence="3 4">DSM 43795</strain>
    </source>
</reference>
<dbReference type="PANTHER" id="PTHR46797">
    <property type="entry name" value="HTH-TYPE TRANSCRIPTIONAL REGULATOR"/>
    <property type="match status" value="1"/>
</dbReference>
<dbReference type="PROSITE" id="PS50943">
    <property type="entry name" value="HTH_CROC1"/>
    <property type="match status" value="1"/>
</dbReference>
<dbReference type="Gene3D" id="1.10.260.40">
    <property type="entry name" value="lambda repressor-like DNA-binding domains"/>
    <property type="match status" value="1"/>
</dbReference>
<keyword evidence="1" id="KW-0238">DNA-binding</keyword>
<dbReference type="PANTHER" id="PTHR46797:SF1">
    <property type="entry name" value="METHYLPHOSPHONATE SYNTHASE"/>
    <property type="match status" value="1"/>
</dbReference>
<keyword evidence="4" id="KW-1185">Reference proteome</keyword>
<dbReference type="InterPro" id="IPR010982">
    <property type="entry name" value="Lambda_DNA-bd_dom_sf"/>
</dbReference>
<dbReference type="EMBL" id="CP051627">
    <property type="protein sequence ID" value="UPT20447.1"/>
    <property type="molecule type" value="Genomic_DNA"/>
</dbReference>
<sequence length="408" mass="44933">MPEQPYPQEPTFGQRLQGLRERRGLTRVVLAGLVGRSPSWVKKIERQNVMPSLDMLVRLARALKLQTVDELVGPMELPVGIETRTEHPDAQRVQDAVMSWDLPLPEEPEAPQALRRRARELMRLWHESPAPRAATARLLPELIIDIRAAMRHLDGADRRTAAAAAVEAYTIAEHWLSWIASRDTMMVIADRAMQAAEIADDPHVIAEAAWGYGNTMRYVDAETSISLIDRVAKNLRKPMEAGTATDEQAAMWGSLQLHQAVTHAQAGSEADALRHLDEAERVAARLPDGWQHPLTVFAPWNVNIHQVSVHAELCKGSEGARLALRIDPLSVPGPYRRSRLWLDAARAWWAAGDSLSAVTALSHACTTSVENMRHTPPARNLAEALVGSGGAMVAPQARSLATQLGIVL</sequence>
<evidence type="ECO:0000313" key="4">
    <source>
        <dbReference type="Proteomes" id="UP000832041"/>
    </source>
</evidence>
<proteinExistence type="predicted"/>